<organism evidence="1 2">
    <name type="scientific">Rhabditophanes sp. KR3021</name>
    <dbReference type="NCBI Taxonomy" id="114890"/>
    <lineage>
        <taxon>Eukaryota</taxon>
        <taxon>Metazoa</taxon>
        <taxon>Ecdysozoa</taxon>
        <taxon>Nematoda</taxon>
        <taxon>Chromadorea</taxon>
        <taxon>Rhabditida</taxon>
        <taxon>Tylenchina</taxon>
        <taxon>Panagrolaimomorpha</taxon>
        <taxon>Strongyloidoidea</taxon>
        <taxon>Alloionematidae</taxon>
        <taxon>Rhabditophanes</taxon>
    </lineage>
</organism>
<sequence length="236" mass="26494">MFVSRFFNLTRSYSSIKLNQKDLKIRLSTYKDSESINTLIYKDFLQNEPIVNTLHMDSTSVVPLFKDLLTSPFAKDYSVVCVNEKEKVIGCIITSLVTELPQYAHLVNIHKPDDCNSIVDKNRQTLLDMLLLAKQGLDKFKPKGTKAVLRFELAAVPPRYGGNGICKRMICEGLPLIIEKIPEIKFSIAEATNTYSLHALTSSGYCLGPKILFSDHGVEKSENGTDFIGGCYKIFN</sequence>
<name>A0AC35TTW6_9BILA</name>
<dbReference type="Proteomes" id="UP000095286">
    <property type="component" value="Unplaced"/>
</dbReference>
<evidence type="ECO:0000313" key="1">
    <source>
        <dbReference type="Proteomes" id="UP000095286"/>
    </source>
</evidence>
<evidence type="ECO:0000313" key="2">
    <source>
        <dbReference type="WBParaSite" id="RSKR_0000409100.1"/>
    </source>
</evidence>
<reference evidence="2" key="1">
    <citation type="submission" date="2016-11" db="UniProtKB">
        <authorList>
            <consortium name="WormBaseParasite"/>
        </authorList>
    </citation>
    <scope>IDENTIFICATION</scope>
    <source>
        <strain evidence="2">KR3021</strain>
    </source>
</reference>
<proteinExistence type="predicted"/>
<dbReference type="WBParaSite" id="RSKR_0000409100.1">
    <property type="protein sequence ID" value="RSKR_0000409100.1"/>
    <property type="gene ID" value="RSKR_0000409100"/>
</dbReference>
<protein>
    <submittedName>
        <fullName evidence="2">N-acetyltransferase domain-containing protein</fullName>
    </submittedName>
</protein>
<accession>A0AC35TTW6</accession>